<proteinExistence type="predicted"/>
<evidence type="ECO:0000313" key="1">
    <source>
        <dbReference type="EMBL" id="GBP07247.1"/>
    </source>
</evidence>
<evidence type="ECO:0000313" key="2">
    <source>
        <dbReference type="Proteomes" id="UP000299102"/>
    </source>
</evidence>
<sequence>MRPCAGRPRSFPAELIGYSKLARSSADATARIPATTAGATPAGENDGSILVFRSRGLGKGGGRLVKQTRFLKSLNMKPADSTNTQTD</sequence>
<accession>A0A4C1T186</accession>
<protein>
    <submittedName>
        <fullName evidence="1">Uncharacterized protein</fullName>
    </submittedName>
</protein>
<dbReference type="EMBL" id="BGZK01000025">
    <property type="protein sequence ID" value="GBP07247.1"/>
    <property type="molecule type" value="Genomic_DNA"/>
</dbReference>
<reference evidence="1 2" key="1">
    <citation type="journal article" date="2019" name="Commun. Biol.">
        <title>The bagworm genome reveals a unique fibroin gene that provides high tensile strength.</title>
        <authorList>
            <person name="Kono N."/>
            <person name="Nakamura H."/>
            <person name="Ohtoshi R."/>
            <person name="Tomita M."/>
            <person name="Numata K."/>
            <person name="Arakawa K."/>
        </authorList>
    </citation>
    <scope>NUCLEOTIDE SEQUENCE [LARGE SCALE GENOMIC DNA]</scope>
</reference>
<keyword evidence="2" id="KW-1185">Reference proteome</keyword>
<comment type="caution">
    <text evidence="1">The sequence shown here is derived from an EMBL/GenBank/DDBJ whole genome shotgun (WGS) entry which is preliminary data.</text>
</comment>
<name>A0A4C1T186_EUMVA</name>
<dbReference type="AlphaFoldDB" id="A0A4C1T186"/>
<gene>
    <name evidence="1" type="ORF">EVAR_92127_1</name>
</gene>
<dbReference type="Proteomes" id="UP000299102">
    <property type="component" value="Unassembled WGS sequence"/>
</dbReference>
<organism evidence="1 2">
    <name type="scientific">Eumeta variegata</name>
    <name type="common">Bagworm moth</name>
    <name type="synonym">Eumeta japonica</name>
    <dbReference type="NCBI Taxonomy" id="151549"/>
    <lineage>
        <taxon>Eukaryota</taxon>
        <taxon>Metazoa</taxon>
        <taxon>Ecdysozoa</taxon>
        <taxon>Arthropoda</taxon>
        <taxon>Hexapoda</taxon>
        <taxon>Insecta</taxon>
        <taxon>Pterygota</taxon>
        <taxon>Neoptera</taxon>
        <taxon>Endopterygota</taxon>
        <taxon>Lepidoptera</taxon>
        <taxon>Glossata</taxon>
        <taxon>Ditrysia</taxon>
        <taxon>Tineoidea</taxon>
        <taxon>Psychidae</taxon>
        <taxon>Oiketicinae</taxon>
        <taxon>Eumeta</taxon>
    </lineage>
</organism>